<dbReference type="eggNOG" id="COG1669">
    <property type="taxonomic scope" value="Bacteria"/>
</dbReference>
<evidence type="ECO:0000313" key="12">
    <source>
        <dbReference type="EMBL" id="ABB58644.1"/>
    </source>
</evidence>
<dbReference type="EMBL" id="AF441790">
    <property type="protein sequence ID" value="AAM81158.1"/>
    <property type="molecule type" value="Genomic_DNA"/>
</dbReference>
<dbReference type="EMBL" id="CP000101">
    <property type="protein sequence ID" value="ABB58644.1"/>
    <property type="molecule type" value="Genomic_DNA"/>
</dbReference>
<dbReference type="AlphaFoldDB" id="Q8KUV0"/>
<dbReference type="HOGENOM" id="CLU_130257_4_1_3"/>
<dbReference type="PaxDb" id="1140-Synpcc7942_B2615"/>
<dbReference type="GO" id="GO:0016779">
    <property type="term" value="F:nucleotidyltransferase activity"/>
    <property type="evidence" value="ECO:0007669"/>
    <property type="project" value="UniProtKB-KW"/>
</dbReference>
<gene>
    <name evidence="12" type="ordered locus">Synpcc7942_B2615</name>
    <name evidence="11" type="ORF">anL30</name>
</gene>
<dbReference type="PANTHER" id="PTHR33571:SF12">
    <property type="entry name" value="BSL3053 PROTEIN"/>
    <property type="match status" value="1"/>
</dbReference>
<dbReference type="CDD" id="cd05403">
    <property type="entry name" value="NT_KNTase_like"/>
    <property type="match status" value="1"/>
</dbReference>
<dbReference type="RefSeq" id="WP_011055147.1">
    <property type="nucleotide sequence ID" value="NC_004073.2"/>
</dbReference>
<dbReference type="GO" id="GO:0046872">
    <property type="term" value="F:metal ion binding"/>
    <property type="evidence" value="ECO:0007669"/>
    <property type="project" value="UniProtKB-KW"/>
</dbReference>
<dbReference type="Gene3D" id="3.30.460.10">
    <property type="entry name" value="Beta Polymerase, domain 2"/>
    <property type="match status" value="1"/>
</dbReference>
<dbReference type="GeneID" id="72431569"/>
<feature type="domain" description="Polymerase nucleotidyl transferase" evidence="10">
    <location>
        <begin position="15"/>
        <end position="88"/>
    </location>
</feature>
<keyword evidence="4" id="KW-0548">Nucleotidyltransferase</keyword>
<evidence type="ECO:0000256" key="5">
    <source>
        <dbReference type="ARBA" id="ARBA00022723"/>
    </source>
</evidence>
<organism evidence="11">
    <name type="scientific">Synechococcus elongatus (strain ATCC 33912 / PCC 7942 / FACHB-805)</name>
    <name type="common">Anacystis nidulans R2</name>
    <dbReference type="NCBI Taxonomy" id="1140"/>
    <lineage>
        <taxon>Bacteria</taxon>
        <taxon>Bacillati</taxon>
        <taxon>Cyanobacteriota</taxon>
        <taxon>Cyanophyceae</taxon>
        <taxon>Synechococcales</taxon>
        <taxon>Synechococcaceae</taxon>
        <taxon>Synechococcus</taxon>
    </lineage>
</organism>
<evidence type="ECO:0000256" key="9">
    <source>
        <dbReference type="ARBA" id="ARBA00038276"/>
    </source>
</evidence>
<evidence type="ECO:0000259" key="10">
    <source>
        <dbReference type="Pfam" id="PF01909"/>
    </source>
</evidence>
<keyword evidence="13" id="KW-1185">Reference proteome</keyword>
<evidence type="ECO:0000256" key="3">
    <source>
        <dbReference type="ARBA" id="ARBA00022679"/>
    </source>
</evidence>
<geneLocation type="plasmid" evidence="11 13">
    <name>pANL</name>
</geneLocation>
<accession>Q8KUV0</accession>
<keyword evidence="6" id="KW-0547">Nucleotide-binding</keyword>
<keyword evidence="5" id="KW-0479">Metal-binding</keyword>
<dbReference type="PANTHER" id="PTHR33571">
    <property type="entry name" value="SSL8005 PROTEIN"/>
    <property type="match status" value="1"/>
</dbReference>
<dbReference type="Pfam" id="PF01909">
    <property type="entry name" value="NTP_transf_2"/>
    <property type="match status" value="1"/>
</dbReference>
<keyword evidence="7" id="KW-0067">ATP-binding</keyword>
<comment type="similarity">
    <text evidence="9">Belongs to the MntA antitoxin family.</text>
</comment>
<evidence type="ECO:0000256" key="8">
    <source>
        <dbReference type="ARBA" id="ARBA00022842"/>
    </source>
</evidence>
<dbReference type="BioCyc" id="SYNEL:SYNPCC7942_B2615-MONOMER"/>
<dbReference type="InterPro" id="IPR002934">
    <property type="entry name" value="Polymerase_NTP_transf_dom"/>
</dbReference>
<evidence type="ECO:0000256" key="6">
    <source>
        <dbReference type="ARBA" id="ARBA00022741"/>
    </source>
</evidence>
<keyword evidence="8" id="KW-0460">Magnesium</keyword>
<comment type="cofactor">
    <cofactor evidence="1">
        <name>Mg(2+)</name>
        <dbReference type="ChEBI" id="CHEBI:18420"/>
    </cofactor>
</comment>
<dbReference type="SUPFAM" id="SSF81301">
    <property type="entry name" value="Nucleotidyltransferase"/>
    <property type="match status" value="1"/>
</dbReference>
<dbReference type="KEGG" id="syf:Synpcc7942_B2615"/>
<geneLocation type="plasmid" evidence="12">
    <name>1</name>
</geneLocation>
<name>Q8KUV0_SYNE7</name>
<sequence>MNRQTLQQLPPPLLAFCQKWKVSELSLFGSILRDDFRPDSDVDVLVSFEPKAPWTILDLVLMESELAGLVKRPADLIEKRAIEESLNPIRKAEILSTAVSIYPPRAEAA</sequence>
<evidence type="ECO:0000256" key="7">
    <source>
        <dbReference type="ARBA" id="ARBA00022840"/>
    </source>
</evidence>
<reference evidence="12 13" key="1">
    <citation type="submission" date="2005-08" db="EMBL/GenBank/DDBJ databases">
        <title>Complete sequence of plasmid 1 of Synechococcus elongatus PCC 7942.</title>
        <authorList>
            <consortium name="US DOE Joint Genome Institute"/>
            <person name="Copeland A."/>
            <person name="Lucas S."/>
            <person name="Lapidus A."/>
            <person name="Barry K."/>
            <person name="Detter J.C."/>
            <person name="Glavina T."/>
            <person name="Hammon N."/>
            <person name="Israni S."/>
            <person name="Pitluck S."/>
            <person name="Schmutz J."/>
            <person name="Larimer F."/>
            <person name="Land M."/>
            <person name="Kyrpides N."/>
            <person name="Lykidis A."/>
            <person name="Richardson P."/>
        </authorList>
    </citation>
    <scope>NUCLEOTIDE SEQUENCE [LARGE SCALE GENOMIC DNA]</scope>
    <source>
        <strain evidence="13">ATCC 33912 / PCC 7942 / FACHB-805</strain>
        <strain evidence="12">PCC 7942</strain>
        <plasmid evidence="12">1</plasmid>
        <plasmid evidence="13">pANL</plasmid>
    </source>
</reference>
<evidence type="ECO:0000313" key="11">
    <source>
        <dbReference type="EMBL" id="AAM81158.1"/>
    </source>
</evidence>
<keyword evidence="2" id="KW-1277">Toxin-antitoxin system</keyword>
<dbReference type="GO" id="GO:0005524">
    <property type="term" value="F:ATP binding"/>
    <property type="evidence" value="ECO:0007669"/>
    <property type="project" value="UniProtKB-KW"/>
</dbReference>
<dbReference type="InterPro" id="IPR043519">
    <property type="entry name" value="NT_sf"/>
</dbReference>
<evidence type="ECO:0000256" key="4">
    <source>
        <dbReference type="ARBA" id="ARBA00022695"/>
    </source>
</evidence>
<proteinExistence type="inferred from homology"/>
<keyword evidence="3" id="KW-0808">Transferase</keyword>
<reference evidence="11" key="2">
    <citation type="journal article" date="2008" name="Plasmid">
        <title>The complete sequence and functional analysis of pANL, the large plasmid of the unicellular freshwater cyanobacterium Synechococcus elongatus PCC 7942.</title>
        <authorList>
            <person name="Chen Y."/>
            <person name="Kay Holtman C."/>
            <person name="Magnuson R.D."/>
            <person name="Youderian P.A."/>
            <person name="Golden S.S."/>
        </authorList>
    </citation>
    <scope>NUCLEOTIDE SEQUENCE</scope>
    <source>
        <strain evidence="11">PCC 7942</strain>
        <plasmid evidence="11">pANL</plasmid>
    </source>
</reference>
<protein>
    <submittedName>
        <fullName evidence="11">ANL30</fullName>
    </submittedName>
</protein>
<keyword evidence="11" id="KW-0614">Plasmid</keyword>
<dbReference type="InterPro" id="IPR052038">
    <property type="entry name" value="Type-VII_TA_antitoxin"/>
</dbReference>
<evidence type="ECO:0000256" key="1">
    <source>
        <dbReference type="ARBA" id="ARBA00001946"/>
    </source>
</evidence>
<evidence type="ECO:0000256" key="2">
    <source>
        <dbReference type="ARBA" id="ARBA00022649"/>
    </source>
</evidence>
<dbReference type="Proteomes" id="UP000889800">
    <property type="component" value="Plasmid pANL"/>
</dbReference>
<evidence type="ECO:0000313" key="13">
    <source>
        <dbReference type="Proteomes" id="UP000889800"/>
    </source>
</evidence>
<dbReference type="OrthoDB" id="428157at2"/>